<keyword evidence="3" id="KW-0255">Endonuclease</keyword>
<dbReference type="KEGG" id="mend:L6E24_14515"/>
<organism evidence="7 8">
    <name type="scientific">Methanoplanus endosymbiosus</name>
    <dbReference type="NCBI Taxonomy" id="33865"/>
    <lineage>
        <taxon>Archaea</taxon>
        <taxon>Methanobacteriati</taxon>
        <taxon>Methanobacteriota</taxon>
        <taxon>Stenosarchaea group</taxon>
        <taxon>Methanomicrobia</taxon>
        <taxon>Methanomicrobiales</taxon>
        <taxon>Methanomicrobiaceae</taxon>
        <taxon>Methanoplanus</taxon>
    </lineage>
</organism>
<keyword evidence="4" id="KW-0378">Hydrolase</keyword>
<evidence type="ECO:0000256" key="6">
    <source>
        <dbReference type="ARBA" id="ARBA00023016"/>
    </source>
</evidence>
<dbReference type="GO" id="GO:0003729">
    <property type="term" value="F:mRNA binding"/>
    <property type="evidence" value="ECO:0007669"/>
    <property type="project" value="InterPro"/>
</dbReference>
<dbReference type="Gene3D" id="3.30.920.30">
    <property type="entry name" value="Hypothetical protein"/>
    <property type="match status" value="1"/>
</dbReference>
<keyword evidence="8" id="KW-1185">Reference proteome</keyword>
<evidence type="ECO:0000256" key="4">
    <source>
        <dbReference type="ARBA" id="ARBA00022801"/>
    </source>
</evidence>
<protein>
    <submittedName>
        <fullName evidence="7">Type II toxin-antitoxin system HicA family toxin</fullName>
    </submittedName>
</protein>
<dbReference type="InterPro" id="IPR012933">
    <property type="entry name" value="HicA_mRNA_interferase"/>
</dbReference>
<dbReference type="Proteomes" id="UP001060368">
    <property type="component" value="Chromosome"/>
</dbReference>
<keyword evidence="1" id="KW-1277">Toxin-antitoxin system</keyword>
<keyword evidence="5" id="KW-0694">RNA-binding</keyword>
<dbReference type="GO" id="GO:0016787">
    <property type="term" value="F:hydrolase activity"/>
    <property type="evidence" value="ECO:0007669"/>
    <property type="project" value="UniProtKB-KW"/>
</dbReference>
<dbReference type="AlphaFoldDB" id="A0A9E7PLS3"/>
<evidence type="ECO:0000256" key="3">
    <source>
        <dbReference type="ARBA" id="ARBA00022759"/>
    </source>
</evidence>
<keyword evidence="2" id="KW-0540">Nuclease</keyword>
<dbReference type="Pfam" id="PF07927">
    <property type="entry name" value="HicA_toxin"/>
    <property type="match status" value="1"/>
</dbReference>
<dbReference type="InterPro" id="IPR038570">
    <property type="entry name" value="HicA_sf"/>
</dbReference>
<name>A0A9E7PLS3_9EURY</name>
<evidence type="ECO:0000313" key="7">
    <source>
        <dbReference type="EMBL" id="UUX92525.1"/>
    </source>
</evidence>
<reference evidence="7" key="1">
    <citation type="submission" date="2022-04" db="EMBL/GenBank/DDBJ databases">
        <title>Complete genome of Methanoplanus endosymbiosus DSM 3599.</title>
        <authorList>
            <person name="Chen S.-C."/>
            <person name="You Y.-T."/>
            <person name="Zhou Y.-Z."/>
            <person name="Lai M.-C."/>
        </authorList>
    </citation>
    <scope>NUCLEOTIDE SEQUENCE</scope>
    <source>
        <strain evidence="7">DSM 3599</strain>
    </source>
</reference>
<sequence>MELEEVIITGAIITVPVHSGKILAPKTLKTILLQAGLTIREFREHL</sequence>
<dbReference type="EMBL" id="CP096115">
    <property type="protein sequence ID" value="UUX92525.1"/>
    <property type="molecule type" value="Genomic_DNA"/>
</dbReference>
<dbReference type="SUPFAM" id="SSF54786">
    <property type="entry name" value="YcfA/nrd intein domain"/>
    <property type="match status" value="1"/>
</dbReference>
<keyword evidence="6" id="KW-0346">Stress response</keyword>
<evidence type="ECO:0000256" key="2">
    <source>
        <dbReference type="ARBA" id="ARBA00022722"/>
    </source>
</evidence>
<evidence type="ECO:0000313" key="8">
    <source>
        <dbReference type="Proteomes" id="UP001060368"/>
    </source>
</evidence>
<evidence type="ECO:0000256" key="1">
    <source>
        <dbReference type="ARBA" id="ARBA00022649"/>
    </source>
</evidence>
<proteinExistence type="predicted"/>
<gene>
    <name evidence="7" type="ORF">L6E24_14515</name>
</gene>
<accession>A0A9E7PLS3</accession>
<dbReference type="GO" id="GO:0004519">
    <property type="term" value="F:endonuclease activity"/>
    <property type="evidence" value="ECO:0007669"/>
    <property type="project" value="UniProtKB-KW"/>
</dbReference>
<evidence type="ECO:0000256" key="5">
    <source>
        <dbReference type="ARBA" id="ARBA00022884"/>
    </source>
</evidence>